<reference evidence="1" key="1">
    <citation type="submission" date="2014-11" db="EMBL/GenBank/DDBJ databases">
        <authorList>
            <person name="Amaro Gonzalez C."/>
        </authorList>
    </citation>
    <scope>NUCLEOTIDE SEQUENCE</scope>
</reference>
<name>A0A0E9Q7P6_ANGAN</name>
<dbReference type="AlphaFoldDB" id="A0A0E9Q7P6"/>
<evidence type="ECO:0000313" key="1">
    <source>
        <dbReference type="EMBL" id="JAH12754.1"/>
    </source>
</evidence>
<reference evidence="1" key="2">
    <citation type="journal article" date="2015" name="Fish Shellfish Immunol.">
        <title>Early steps in the European eel (Anguilla anguilla)-Vibrio vulnificus interaction in the gills: Role of the RtxA13 toxin.</title>
        <authorList>
            <person name="Callol A."/>
            <person name="Pajuelo D."/>
            <person name="Ebbesson L."/>
            <person name="Teles M."/>
            <person name="MacKenzie S."/>
            <person name="Amaro C."/>
        </authorList>
    </citation>
    <scope>NUCLEOTIDE SEQUENCE</scope>
</reference>
<proteinExistence type="predicted"/>
<organism evidence="1">
    <name type="scientific">Anguilla anguilla</name>
    <name type="common">European freshwater eel</name>
    <name type="synonym">Muraena anguilla</name>
    <dbReference type="NCBI Taxonomy" id="7936"/>
    <lineage>
        <taxon>Eukaryota</taxon>
        <taxon>Metazoa</taxon>
        <taxon>Chordata</taxon>
        <taxon>Craniata</taxon>
        <taxon>Vertebrata</taxon>
        <taxon>Euteleostomi</taxon>
        <taxon>Actinopterygii</taxon>
        <taxon>Neopterygii</taxon>
        <taxon>Teleostei</taxon>
        <taxon>Anguilliformes</taxon>
        <taxon>Anguillidae</taxon>
        <taxon>Anguilla</taxon>
    </lineage>
</organism>
<sequence>MYPAQLIIIFPCSCSFCSLSHIHI</sequence>
<protein>
    <submittedName>
        <fullName evidence="1">Uncharacterized protein</fullName>
    </submittedName>
</protein>
<accession>A0A0E9Q7P6</accession>
<dbReference type="EMBL" id="GBXM01095823">
    <property type="protein sequence ID" value="JAH12754.1"/>
    <property type="molecule type" value="Transcribed_RNA"/>
</dbReference>